<dbReference type="GO" id="GO:0022625">
    <property type="term" value="C:cytosolic large ribosomal subunit"/>
    <property type="evidence" value="ECO:0007669"/>
    <property type="project" value="InterPro"/>
</dbReference>
<evidence type="ECO:0008006" key="7">
    <source>
        <dbReference type="Google" id="ProtNLM"/>
    </source>
</evidence>
<dbReference type="Gene3D" id="6.10.250.3450">
    <property type="match status" value="1"/>
</dbReference>
<dbReference type="GO" id="GO:0000463">
    <property type="term" value="P:maturation of LSU-rRNA from tricistronic rRNA transcript (SSU-rRNA, 5.8S rRNA, LSU-rRNA)"/>
    <property type="evidence" value="ECO:0007669"/>
    <property type="project" value="InterPro"/>
</dbReference>
<dbReference type="NCBIfam" id="TIGR00012">
    <property type="entry name" value="L29"/>
    <property type="match status" value="1"/>
</dbReference>
<dbReference type="PANTHER" id="PTHR45722:SF2">
    <property type="entry name" value="LARGE RIBOSOMAL SUBUNIT PROTEIN UL29-RELATED"/>
    <property type="match status" value="1"/>
</dbReference>
<dbReference type="EMBL" id="JAWHQM010000041">
    <property type="protein sequence ID" value="KAK5634449.1"/>
    <property type="molecule type" value="Genomic_DNA"/>
</dbReference>
<dbReference type="CDD" id="cd00427">
    <property type="entry name" value="Ribosomal_L29_HIP"/>
    <property type="match status" value="1"/>
</dbReference>
<comment type="caution">
    <text evidence="5">The sequence shown here is derived from an EMBL/GenBank/DDBJ whole genome shotgun (WGS) entry which is preliminary data.</text>
</comment>
<dbReference type="GO" id="GO:0003729">
    <property type="term" value="F:mRNA binding"/>
    <property type="evidence" value="ECO:0007669"/>
    <property type="project" value="TreeGrafter"/>
</dbReference>
<protein>
    <recommendedName>
        <fullName evidence="7">60S ribosomal protein L35</fullName>
    </recommendedName>
</protein>
<dbReference type="GO" id="GO:0003735">
    <property type="term" value="F:structural constituent of ribosome"/>
    <property type="evidence" value="ECO:0007669"/>
    <property type="project" value="InterPro"/>
</dbReference>
<evidence type="ECO:0000313" key="5">
    <source>
        <dbReference type="EMBL" id="KAK5634449.1"/>
    </source>
</evidence>
<dbReference type="InterPro" id="IPR036049">
    <property type="entry name" value="Ribosomal_uL29_sf"/>
</dbReference>
<evidence type="ECO:0000256" key="3">
    <source>
        <dbReference type="ARBA" id="ARBA00023274"/>
    </source>
</evidence>
<proteinExistence type="inferred from homology"/>
<dbReference type="FunFam" id="1.10.287.310:FF:000002">
    <property type="entry name" value="60S ribosomal protein L35"/>
    <property type="match status" value="1"/>
</dbReference>
<dbReference type="GO" id="GO:0030684">
    <property type="term" value="C:preribosome"/>
    <property type="evidence" value="ECO:0007669"/>
    <property type="project" value="UniProtKB-ARBA"/>
</dbReference>
<dbReference type="InterPro" id="IPR045059">
    <property type="entry name" value="Ribosomal_uL29_euk"/>
</dbReference>
<keyword evidence="3" id="KW-0687">Ribonucleoprotein</keyword>
<keyword evidence="2" id="KW-0689">Ribosomal protein</keyword>
<dbReference type="PANTHER" id="PTHR45722">
    <property type="entry name" value="60S RIBOSOMAL PROTEIN L35"/>
    <property type="match status" value="1"/>
</dbReference>
<gene>
    <name evidence="5" type="ORF">RRF57_010162</name>
</gene>
<evidence type="ECO:0000256" key="2">
    <source>
        <dbReference type="ARBA" id="ARBA00022980"/>
    </source>
</evidence>
<evidence type="ECO:0000256" key="1">
    <source>
        <dbReference type="ARBA" id="ARBA00009254"/>
    </source>
</evidence>
<evidence type="ECO:0000313" key="6">
    <source>
        <dbReference type="Proteomes" id="UP001305414"/>
    </source>
</evidence>
<sequence>MLLYTSCGVGEACKEGPIGNPLVQLVVCAGFDFPHNSPNLETLKRIWRNFTTRLHPANDDDNSETANFPRPTPLTMSTSKVKTGQLWNKSKDDLIKQLGELKSELGQLRIQKITSSGSKLNKIHDLRKSIARVLTVVNLKQRQQLRLFYKNKKYLPLDLRPKQTRAIRRRLSPEEKSKTLEKTKKRATHFPRRKYGVKVR</sequence>
<accession>A0AAN7UUJ8</accession>
<dbReference type="InterPro" id="IPR001854">
    <property type="entry name" value="Ribosomal_uL29"/>
</dbReference>
<organism evidence="5 6">
    <name type="scientific">Xylaria bambusicola</name>
    <dbReference type="NCBI Taxonomy" id="326684"/>
    <lineage>
        <taxon>Eukaryota</taxon>
        <taxon>Fungi</taxon>
        <taxon>Dikarya</taxon>
        <taxon>Ascomycota</taxon>
        <taxon>Pezizomycotina</taxon>
        <taxon>Sordariomycetes</taxon>
        <taxon>Xylariomycetidae</taxon>
        <taxon>Xylariales</taxon>
        <taxon>Xylariaceae</taxon>
        <taxon>Xylaria</taxon>
    </lineage>
</organism>
<name>A0AAN7UUJ8_9PEZI</name>
<dbReference type="SUPFAM" id="SSF46561">
    <property type="entry name" value="Ribosomal protein L29 (L29p)"/>
    <property type="match status" value="1"/>
</dbReference>
<comment type="similarity">
    <text evidence="1">Belongs to the universal ribosomal protein uL29 family.</text>
</comment>
<keyword evidence="6" id="KW-1185">Reference proteome</keyword>
<dbReference type="Pfam" id="PF00831">
    <property type="entry name" value="Ribosomal_L29"/>
    <property type="match status" value="1"/>
</dbReference>
<dbReference type="FunFam" id="6.10.250.3450:FF:000001">
    <property type="entry name" value="60S ribosomal protein L35"/>
    <property type="match status" value="1"/>
</dbReference>
<dbReference type="GO" id="GO:0006412">
    <property type="term" value="P:translation"/>
    <property type="evidence" value="ECO:0007669"/>
    <property type="project" value="InterPro"/>
</dbReference>
<evidence type="ECO:0000256" key="4">
    <source>
        <dbReference type="SAM" id="MobiDB-lite"/>
    </source>
</evidence>
<reference evidence="5 6" key="1">
    <citation type="submission" date="2023-10" db="EMBL/GenBank/DDBJ databases">
        <title>Draft genome sequence of Xylaria bambusicola isolate GMP-LS, the root and basal stem rot pathogen of sugarcane in Indonesia.</title>
        <authorList>
            <person name="Selvaraj P."/>
            <person name="Muralishankar V."/>
            <person name="Muruganantham S."/>
            <person name="Sp S."/>
            <person name="Haryani S."/>
            <person name="Lau K.J.X."/>
            <person name="Naqvi N.I."/>
        </authorList>
    </citation>
    <scope>NUCLEOTIDE SEQUENCE [LARGE SCALE GENOMIC DNA]</scope>
    <source>
        <strain evidence="5">GMP-LS</strain>
    </source>
</reference>
<dbReference type="Proteomes" id="UP001305414">
    <property type="component" value="Unassembled WGS sequence"/>
</dbReference>
<dbReference type="Gene3D" id="1.10.287.310">
    <property type="match status" value="1"/>
</dbReference>
<dbReference type="HAMAP" id="MF_00374">
    <property type="entry name" value="Ribosomal_uL29"/>
    <property type="match status" value="1"/>
</dbReference>
<dbReference type="AlphaFoldDB" id="A0AAN7UUJ8"/>
<feature type="region of interest" description="Disordered" evidence="4">
    <location>
        <begin position="54"/>
        <end position="77"/>
    </location>
</feature>